<dbReference type="Gene3D" id="3.40.50.720">
    <property type="entry name" value="NAD(P)-binding Rossmann-like Domain"/>
    <property type="match status" value="1"/>
</dbReference>
<dbReference type="CDD" id="cd05233">
    <property type="entry name" value="SDR_c"/>
    <property type="match status" value="1"/>
</dbReference>
<dbReference type="GO" id="GO:0034256">
    <property type="term" value="F:chlorophyll(ide) b reductase activity"/>
    <property type="evidence" value="ECO:0007669"/>
    <property type="project" value="TreeGrafter"/>
</dbReference>
<dbReference type="InterPro" id="IPR052625">
    <property type="entry name" value="Chl_b_Red"/>
</dbReference>
<dbReference type="SUPFAM" id="SSF51735">
    <property type="entry name" value="NAD(P)-binding Rossmann-fold domains"/>
    <property type="match status" value="1"/>
</dbReference>
<dbReference type="RefSeq" id="WP_235056190.1">
    <property type="nucleotide sequence ID" value="NZ_JAKFHA010000024.1"/>
</dbReference>
<dbReference type="GO" id="GO:0015996">
    <property type="term" value="P:chlorophyll catabolic process"/>
    <property type="evidence" value="ECO:0007669"/>
    <property type="project" value="TreeGrafter"/>
</dbReference>
<evidence type="ECO:0000313" key="3">
    <source>
        <dbReference type="Proteomes" id="UP001165378"/>
    </source>
</evidence>
<organism evidence="2 3">
    <name type="scientific">Yinghuangia soli</name>
    <dbReference type="NCBI Taxonomy" id="2908204"/>
    <lineage>
        <taxon>Bacteria</taxon>
        <taxon>Bacillati</taxon>
        <taxon>Actinomycetota</taxon>
        <taxon>Actinomycetes</taxon>
        <taxon>Kitasatosporales</taxon>
        <taxon>Streptomycetaceae</taxon>
        <taxon>Yinghuangia</taxon>
    </lineage>
</organism>
<dbReference type="PANTHER" id="PTHR24314:SF21">
    <property type="entry name" value="CHLOROPHYLL(IDE) B REDUCTASE NYC1, CHLOROPLASTIC-RELATED"/>
    <property type="match status" value="1"/>
</dbReference>
<accession>A0AA41Q4S7</accession>
<evidence type="ECO:0000313" key="2">
    <source>
        <dbReference type="EMBL" id="MCF2531543.1"/>
    </source>
</evidence>
<dbReference type="PRINTS" id="PR00081">
    <property type="entry name" value="GDHRDH"/>
</dbReference>
<dbReference type="AlphaFoldDB" id="A0AA41Q4S7"/>
<dbReference type="GO" id="GO:0010304">
    <property type="term" value="P:PSII associated light-harvesting complex II catabolic process"/>
    <property type="evidence" value="ECO:0007669"/>
    <property type="project" value="TreeGrafter"/>
</dbReference>
<dbReference type="InterPro" id="IPR002347">
    <property type="entry name" value="SDR_fam"/>
</dbReference>
<gene>
    <name evidence="2" type="ORF">LZ495_30610</name>
</gene>
<reference evidence="2" key="1">
    <citation type="submission" date="2022-01" db="EMBL/GenBank/DDBJ databases">
        <title>Genome-Based Taxonomic Classification of the Phylum Actinobacteria.</title>
        <authorList>
            <person name="Gao Y."/>
        </authorList>
    </citation>
    <scope>NUCLEOTIDE SEQUENCE</scope>
    <source>
        <strain evidence="2">KLBMP 8922</strain>
    </source>
</reference>
<protein>
    <submittedName>
        <fullName evidence="2">SDR family oxidoreductase</fullName>
    </submittedName>
</protein>
<dbReference type="PANTHER" id="PTHR24314">
    <property type="entry name" value="NON-SPECIFIC LIPID TRANSFER PROTEIN-RELATED"/>
    <property type="match status" value="1"/>
</dbReference>
<proteinExistence type="inferred from homology"/>
<comment type="caution">
    <text evidence="2">The sequence shown here is derived from an EMBL/GenBank/DDBJ whole genome shotgun (WGS) entry which is preliminary data.</text>
</comment>
<dbReference type="EMBL" id="JAKFHA010000024">
    <property type="protein sequence ID" value="MCF2531543.1"/>
    <property type="molecule type" value="Genomic_DNA"/>
</dbReference>
<dbReference type="Pfam" id="PF00106">
    <property type="entry name" value="adh_short"/>
    <property type="match status" value="1"/>
</dbReference>
<comment type="similarity">
    <text evidence="1">Belongs to the short-chain dehydrogenases/reductases (SDR) family.</text>
</comment>
<dbReference type="Proteomes" id="UP001165378">
    <property type="component" value="Unassembled WGS sequence"/>
</dbReference>
<sequence>MTAGQDGRVVVVTGGTRGIGLGLVQALLDRGCRVALCGRSEASVAAAVAALDAAADRVLGRSADVADRRQVQELWDATAAAYGRVDVWINNAGATTSRKPLWQLPADQVDTVVAANLLGVAHGSAVALAGFTAQGSGDLWNMEGFGSDGRTLPGLATYGSTKRAVTYLTTALAKEAAAHSTGVRVAHLSPGMVVTDLLTHDYSDAELAQAAKVFRILADRVETVAPWLADRVLEGARNGGRVAWLTRRKAMGRFLAAPIRRRDPFAPSEAAA</sequence>
<dbReference type="PRINTS" id="PR00080">
    <property type="entry name" value="SDRFAMILY"/>
</dbReference>
<dbReference type="InterPro" id="IPR036291">
    <property type="entry name" value="NAD(P)-bd_dom_sf"/>
</dbReference>
<evidence type="ECO:0000256" key="1">
    <source>
        <dbReference type="RuleBase" id="RU000363"/>
    </source>
</evidence>
<name>A0AA41Q4S7_9ACTN</name>
<keyword evidence="3" id="KW-1185">Reference proteome</keyword>